<keyword evidence="4" id="KW-1185">Reference proteome</keyword>
<dbReference type="OrthoDB" id="9101300at2"/>
<proteinExistence type="predicted"/>
<evidence type="ECO:0000256" key="1">
    <source>
        <dbReference type="SAM" id="MobiDB-lite"/>
    </source>
</evidence>
<evidence type="ECO:0000313" key="3">
    <source>
        <dbReference type="EMBL" id="SAK46065.1"/>
    </source>
</evidence>
<dbReference type="Pfam" id="PF13663">
    <property type="entry name" value="DUF4148"/>
    <property type="match status" value="1"/>
</dbReference>
<evidence type="ECO:0000313" key="4">
    <source>
        <dbReference type="Proteomes" id="UP000054911"/>
    </source>
</evidence>
<evidence type="ECO:0000256" key="2">
    <source>
        <dbReference type="SAM" id="SignalP"/>
    </source>
</evidence>
<name>A0A157ZKQ6_9BURK</name>
<dbReference type="EMBL" id="FCOE02000002">
    <property type="protein sequence ID" value="SAK46065.1"/>
    <property type="molecule type" value="Genomic_DNA"/>
</dbReference>
<comment type="caution">
    <text evidence="3">The sequence shown here is derived from an EMBL/GenBank/DDBJ whole genome shotgun (WGS) entry which is preliminary data.</text>
</comment>
<dbReference type="Proteomes" id="UP000054911">
    <property type="component" value="Unassembled WGS sequence"/>
</dbReference>
<protein>
    <recommendedName>
        <fullName evidence="5">Purine nucleoside phosphorylase</fullName>
    </recommendedName>
</protein>
<feature type="compositionally biased region" description="Polar residues" evidence="1">
    <location>
        <begin position="63"/>
        <end position="72"/>
    </location>
</feature>
<accession>A0A157ZKQ6</accession>
<dbReference type="RefSeq" id="WP_061173492.1">
    <property type="nucleotide sequence ID" value="NZ_FCOE02000002.1"/>
</dbReference>
<reference evidence="3" key="1">
    <citation type="submission" date="2016-01" db="EMBL/GenBank/DDBJ databases">
        <authorList>
            <person name="Peeters C."/>
        </authorList>
    </citation>
    <scope>NUCLEOTIDE SEQUENCE [LARGE SCALE GENOMIC DNA]</scope>
    <source>
        <strain evidence="3">LMG 29323</strain>
    </source>
</reference>
<feature type="region of interest" description="Disordered" evidence="1">
    <location>
        <begin position="38"/>
        <end position="72"/>
    </location>
</feature>
<feature type="signal peptide" evidence="2">
    <location>
        <begin position="1"/>
        <end position="21"/>
    </location>
</feature>
<keyword evidence="2" id="KW-0732">Signal</keyword>
<dbReference type="InterPro" id="IPR025421">
    <property type="entry name" value="DUF4148"/>
</dbReference>
<sequence>MKKLAAALLACAVMVPMLSYAQSSPTATRAEVDMQVAQAERDGTLHQSRIGYPDKSYGAGSEGSVQSGWVTQPSAQALGQGLYKRH</sequence>
<gene>
    <name evidence="3" type="ORF">AWB80_00997</name>
</gene>
<organism evidence="3 4">
    <name type="scientific">Caballeronia pedi</name>
    <dbReference type="NCBI Taxonomy" id="1777141"/>
    <lineage>
        <taxon>Bacteria</taxon>
        <taxon>Pseudomonadati</taxon>
        <taxon>Pseudomonadota</taxon>
        <taxon>Betaproteobacteria</taxon>
        <taxon>Burkholderiales</taxon>
        <taxon>Burkholderiaceae</taxon>
        <taxon>Caballeronia</taxon>
    </lineage>
</organism>
<dbReference type="AlphaFoldDB" id="A0A157ZKQ6"/>
<evidence type="ECO:0008006" key="5">
    <source>
        <dbReference type="Google" id="ProtNLM"/>
    </source>
</evidence>
<feature type="chain" id="PRO_5007619429" description="Purine nucleoside phosphorylase" evidence="2">
    <location>
        <begin position="22"/>
        <end position="86"/>
    </location>
</feature>